<accession>A0AA88YH37</accession>
<feature type="region of interest" description="Disordered" evidence="3">
    <location>
        <begin position="2390"/>
        <end position="2417"/>
    </location>
</feature>
<feature type="region of interest" description="Disordered" evidence="3">
    <location>
        <begin position="196"/>
        <end position="392"/>
    </location>
</feature>
<evidence type="ECO:0000256" key="1">
    <source>
        <dbReference type="ARBA" id="ARBA00022553"/>
    </source>
</evidence>
<dbReference type="SMART" id="SM00325">
    <property type="entry name" value="RhoGEF"/>
    <property type="match status" value="1"/>
</dbReference>
<feature type="transmembrane region" description="Helical" evidence="4">
    <location>
        <begin position="1110"/>
        <end position="1129"/>
    </location>
</feature>
<feature type="transmembrane region" description="Helical" evidence="4">
    <location>
        <begin position="1598"/>
        <end position="1624"/>
    </location>
</feature>
<keyword evidence="4" id="KW-1133">Transmembrane helix</keyword>
<dbReference type="PANTHER" id="PTHR12877">
    <property type="entry name" value="RHO GUANINE NUCLEOTIDE EXCHANGE FACTOR"/>
    <property type="match status" value="1"/>
</dbReference>
<feature type="region of interest" description="Disordered" evidence="3">
    <location>
        <begin position="2031"/>
        <end position="2109"/>
    </location>
</feature>
<feature type="region of interest" description="Disordered" evidence="3">
    <location>
        <begin position="1"/>
        <end position="171"/>
    </location>
</feature>
<feature type="transmembrane region" description="Helical" evidence="4">
    <location>
        <begin position="1220"/>
        <end position="1239"/>
    </location>
</feature>
<feature type="transmembrane region" description="Helical" evidence="4">
    <location>
        <begin position="1399"/>
        <end position="1422"/>
    </location>
</feature>
<feature type="transmembrane region" description="Helical" evidence="4">
    <location>
        <begin position="1136"/>
        <end position="1159"/>
    </location>
</feature>
<dbReference type="InterPro" id="IPR015943">
    <property type="entry name" value="WD40/YVTN_repeat-like_dom_sf"/>
</dbReference>
<dbReference type="Proteomes" id="UP001186944">
    <property type="component" value="Unassembled WGS sequence"/>
</dbReference>
<dbReference type="InterPro" id="IPR039919">
    <property type="entry name" value="ARHGEF10/ARHGEF17"/>
</dbReference>
<proteinExistence type="predicted"/>
<feature type="compositionally biased region" description="Basic and acidic residues" evidence="3">
    <location>
        <begin position="48"/>
        <end position="64"/>
    </location>
</feature>
<feature type="transmembrane region" description="Helical" evidence="4">
    <location>
        <begin position="1429"/>
        <end position="1448"/>
    </location>
</feature>
<dbReference type="Gene3D" id="1.20.900.10">
    <property type="entry name" value="Dbl homology (DH) domain"/>
    <property type="match status" value="2"/>
</dbReference>
<evidence type="ECO:0000313" key="7">
    <source>
        <dbReference type="Proteomes" id="UP001186944"/>
    </source>
</evidence>
<gene>
    <name evidence="6" type="ORF">FSP39_002973</name>
</gene>
<dbReference type="Pfam" id="PF00621">
    <property type="entry name" value="RhoGEF"/>
    <property type="match status" value="2"/>
</dbReference>
<dbReference type="InterPro" id="IPR036322">
    <property type="entry name" value="WD40_repeat_dom_sf"/>
</dbReference>
<feature type="transmembrane region" description="Helical" evidence="4">
    <location>
        <begin position="967"/>
        <end position="986"/>
    </location>
</feature>
<feature type="compositionally biased region" description="Polar residues" evidence="3">
    <location>
        <begin position="698"/>
        <end position="715"/>
    </location>
</feature>
<feature type="transmembrane region" description="Helical" evidence="4">
    <location>
        <begin position="1454"/>
        <end position="1477"/>
    </location>
</feature>
<feature type="compositionally biased region" description="Basic and acidic residues" evidence="3">
    <location>
        <begin position="339"/>
        <end position="368"/>
    </location>
</feature>
<feature type="compositionally biased region" description="Polar residues" evidence="3">
    <location>
        <begin position="672"/>
        <end position="687"/>
    </location>
</feature>
<feature type="compositionally biased region" description="Basic and acidic residues" evidence="3">
    <location>
        <begin position="93"/>
        <end position="111"/>
    </location>
</feature>
<dbReference type="Gene3D" id="2.130.10.10">
    <property type="entry name" value="YVTN repeat-like/Quinoprotein amine dehydrogenase"/>
    <property type="match status" value="1"/>
</dbReference>
<dbReference type="InterPro" id="IPR000219">
    <property type="entry name" value="DH_dom"/>
</dbReference>
<feature type="compositionally biased region" description="Acidic residues" evidence="3">
    <location>
        <begin position="369"/>
        <end position="379"/>
    </location>
</feature>
<feature type="domain" description="DH" evidence="5">
    <location>
        <begin position="770"/>
        <end position="851"/>
    </location>
</feature>
<dbReference type="SUPFAM" id="SSF50978">
    <property type="entry name" value="WD40 repeat-like"/>
    <property type="match status" value="1"/>
</dbReference>
<evidence type="ECO:0000256" key="4">
    <source>
        <dbReference type="SAM" id="Phobius"/>
    </source>
</evidence>
<evidence type="ECO:0000256" key="2">
    <source>
        <dbReference type="ARBA" id="ARBA00022658"/>
    </source>
</evidence>
<feature type="domain" description="DH" evidence="5">
    <location>
        <begin position="1616"/>
        <end position="1726"/>
    </location>
</feature>
<keyword evidence="4" id="KW-0472">Membrane</keyword>
<feature type="transmembrane region" description="Helical" evidence="4">
    <location>
        <begin position="1165"/>
        <end position="1184"/>
    </location>
</feature>
<feature type="transmembrane region" description="Helical" evidence="4">
    <location>
        <begin position="1571"/>
        <end position="1591"/>
    </location>
</feature>
<feature type="transmembrane region" description="Helical" evidence="4">
    <location>
        <begin position="1311"/>
        <end position="1338"/>
    </location>
</feature>
<name>A0AA88YH37_PINIB</name>
<dbReference type="InterPro" id="IPR035899">
    <property type="entry name" value="DBL_dom_sf"/>
</dbReference>
<feature type="compositionally biased region" description="Basic and acidic residues" evidence="3">
    <location>
        <begin position="718"/>
        <end position="729"/>
    </location>
</feature>
<protein>
    <recommendedName>
        <fullName evidence="5">DH domain-containing protein</fullName>
    </recommendedName>
</protein>
<dbReference type="SUPFAM" id="SSF48065">
    <property type="entry name" value="DBL homology domain (DH-domain)"/>
    <property type="match status" value="2"/>
</dbReference>
<dbReference type="EMBL" id="VSWD01000006">
    <property type="protein sequence ID" value="KAK3099343.1"/>
    <property type="molecule type" value="Genomic_DNA"/>
</dbReference>
<feature type="compositionally biased region" description="Basic and acidic residues" evidence="3">
    <location>
        <begin position="162"/>
        <end position="171"/>
    </location>
</feature>
<feature type="compositionally biased region" description="Acidic residues" evidence="3">
    <location>
        <begin position="35"/>
        <end position="47"/>
    </location>
</feature>
<feature type="compositionally biased region" description="Basic and acidic residues" evidence="3">
    <location>
        <begin position="556"/>
        <end position="570"/>
    </location>
</feature>
<feature type="transmembrane region" description="Helical" evidence="4">
    <location>
        <begin position="1484"/>
        <end position="1503"/>
    </location>
</feature>
<feature type="transmembrane region" description="Helical" evidence="4">
    <location>
        <begin position="1509"/>
        <end position="1534"/>
    </location>
</feature>
<evidence type="ECO:0000256" key="3">
    <source>
        <dbReference type="SAM" id="MobiDB-lite"/>
    </source>
</evidence>
<dbReference type="GO" id="GO:0030036">
    <property type="term" value="P:actin cytoskeleton organization"/>
    <property type="evidence" value="ECO:0007669"/>
    <property type="project" value="TreeGrafter"/>
</dbReference>
<feature type="transmembrane region" description="Helical" evidence="4">
    <location>
        <begin position="1025"/>
        <end position="1049"/>
    </location>
</feature>
<keyword evidence="7" id="KW-1185">Reference proteome</keyword>
<feature type="transmembrane region" description="Helical" evidence="4">
    <location>
        <begin position="937"/>
        <end position="960"/>
    </location>
</feature>
<feature type="compositionally biased region" description="Basic and acidic residues" evidence="3">
    <location>
        <begin position="283"/>
        <end position="294"/>
    </location>
</feature>
<feature type="transmembrane region" description="Helical" evidence="4">
    <location>
        <begin position="1541"/>
        <end position="1559"/>
    </location>
</feature>
<organism evidence="6 7">
    <name type="scientific">Pinctada imbricata</name>
    <name type="common">Atlantic pearl-oyster</name>
    <name type="synonym">Pinctada martensii</name>
    <dbReference type="NCBI Taxonomy" id="66713"/>
    <lineage>
        <taxon>Eukaryota</taxon>
        <taxon>Metazoa</taxon>
        <taxon>Spiralia</taxon>
        <taxon>Lophotrochozoa</taxon>
        <taxon>Mollusca</taxon>
        <taxon>Bivalvia</taxon>
        <taxon>Autobranchia</taxon>
        <taxon>Pteriomorphia</taxon>
        <taxon>Pterioida</taxon>
        <taxon>Pterioidea</taxon>
        <taxon>Pteriidae</taxon>
        <taxon>Pinctada</taxon>
    </lineage>
</organism>
<dbReference type="PROSITE" id="PS50010">
    <property type="entry name" value="DH_2"/>
    <property type="match status" value="2"/>
</dbReference>
<keyword evidence="4" id="KW-0812">Transmembrane</keyword>
<dbReference type="Pfam" id="PF19056">
    <property type="entry name" value="WD40_2"/>
    <property type="match status" value="1"/>
</dbReference>
<feature type="compositionally biased region" description="Basic and acidic residues" evidence="3">
    <location>
        <begin position="2394"/>
        <end position="2410"/>
    </location>
</feature>
<evidence type="ECO:0000259" key="5">
    <source>
        <dbReference type="PROSITE" id="PS50010"/>
    </source>
</evidence>
<feature type="transmembrane region" description="Helical" evidence="4">
    <location>
        <begin position="1055"/>
        <end position="1074"/>
    </location>
</feature>
<feature type="compositionally biased region" description="Acidic residues" evidence="3">
    <location>
        <begin position="2053"/>
        <end position="2099"/>
    </location>
</feature>
<feature type="region of interest" description="Disordered" evidence="3">
    <location>
        <begin position="666"/>
        <end position="757"/>
    </location>
</feature>
<feature type="compositionally biased region" description="Polar residues" evidence="3">
    <location>
        <begin position="502"/>
        <end position="525"/>
    </location>
</feature>
<feature type="transmembrane region" description="Helical" evidence="4">
    <location>
        <begin position="1344"/>
        <end position="1367"/>
    </location>
</feature>
<reference evidence="6" key="1">
    <citation type="submission" date="2019-08" db="EMBL/GenBank/DDBJ databases">
        <title>The improved chromosome-level genome for the pearl oyster Pinctada fucata martensii using PacBio sequencing and Hi-C.</title>
        <authorList>
            <person name="Zheng Z."/>
        </authorList>
    </citation>
    <scope>NUCLEOTIDE SEQUENCE</scope>
    <source>
        <strain evidence="6">ZZ-2019</strain>
        <tissue evidence="6">Adductor muscle</tissue>
    </source>
</reference>
<feature type="transmembrane region" description="Helical" evidence="4">
    <location>
        <begin position="1278"/>
        <end position="1304"/>
    </location>
</feature>
<dbReference type="GO" id="GO:0005085">
    <property type="term" value="F:guanyl-nucleotide exchange factor activity"/>
    <property type="evidence" value="ECO:0007669"/>
    <property type="project" value="UniProtKB-KW"/>
</dbReference>
<feature type="compositionally biased region" description="Basic and acidic residues" evidence="3">
    <location>
        <begin position="601"/>
        <end position="622"/>
    </location>
</feature>
<feature type="compositionally biased region" description="Acidic residues" evidence="3">
    <location>
        <begin position="590"/>
        <end position="600"/>
    </location>
</feature>
<feature type="compositionally biased region" description="Basic and acidic residues" evidence="3">
    <location>
        <begin position="119"/>
        <end position="131"/>
    </location>
</feature>
<feature type="compositionally biased region" description="Basic and acidic residues" evidence="3">
    <location>
        <begin position="263"/>
        <end position="272"/>
    </location>
</feature>
<feature type="compositionally biased region" description="Basic and acidic residues" evidence="3">
    <location>
        <begin position="540"/>
        <end position="549"/>
    </location>
</feature>
<feature type="transmembrane region" description="Helical" evidence="4">
    <location>
        <begin position="992"/>
        <end position="1018"/>
    </location>
</feature>
<feature type="transmembrane region" description="Helical" evidence="4">
    <location>
        <begin position="1374"/>
        <end position="1393"/>
    </location>
</feature>
<feature type="compositionally biased region" description="Polar residues" evidence="3">
    <location>
        <begin position="207"/>
        <end position="224"/>
    </location>
</feature>
<feature type="transmembrane region" description="Helical" evidence="4">
    <location>
        <begin position="1246"/>
        <end position="1272"/>
    </location>
</feature>
<feature type="transmembrane region" description="Helical" evidence="4">
    <location>
        <begin position="1191"/>
        <end position="1214"/>
    </location>
</feature>
<comment type="caution">
    <text evidence="6">The sequence shown here is derived from an EMBL/GenBank/DDBJ whole genome shotgun (WGS) entry which is preliminary data.</text>
</comment>
<feature type="region of interest" description="Disordered" evidence="3">
    <location>
        <begin position="454"/>
        <end position="652"/>
    </location>
</feature>
<keyword evidence="2" id="KW-0344">Guanine-nucleotide releasing factor</keyword>
<evidence type="ECO:0000313" key="6">
    <source>
        <dbReference type="EMBL" id="KAK3099343.1"/>
    </source>
</evidence>
<feature type="transmembrane region" description="Helical" evidence="4">
    <location>
        <begin position="1081"/>
        <end position="1104"/>
    </location>
</feature>
<sequence>METGNVQEADSAGEDSAIVSNNAKEFDETNALSELDVEGERQEEELKEEGTTGGEEKESSREASETPTLIDTETENEVDSTGVKFENQNEDDDRGRDEDVKGSEEVVKSKEEDSDVKEEEFKLKEDIENEARSTVVSPKILRPKLPDFKENGQIKTGGHSRSKTDPGKGSDIKAIIDKTVEDIKVLNQVDFTKTYSRPKKFPKPFAQKSQSTHASPRASPTSCSPCIIDDSASSLNRNRSRSLKILTDILKSGRGGAGNIPKDAAEEGKSVSDSHLVPRKPSLVKEEDCERRSSSDGQIGKSSESSKKKVSTGSIARDSGTADSDKTNYSTPEVPSPSEETRDIKSPVRKKDFSKFRRAKSEVRKLAVSDDEGVGESDQEAPHTAGPKSYHTIDTNSKFFTLWKTGAPKRRSGFAGLVQSVYNKDDMSRGDQPYIGPRKLHRVELKPIPSSRKISSIRHVTHPPTSKITFREDGALDSNGFGTILKSPTTDRPPPLPGELDSQASELSLADSQLGESVTDDTASFQDALESMVNDPYEYDNDRPIEKKNGKLKPKSRSDPSGEKSKENMDFPKVVTSAHSSPILSKSSEGEELEEDEGSEDTVKSEEISSMTEHAKEKRELRASLSLDENVLEKGSSENILSPDSSFDAGLGQEEVKSGVKFLSFYTDDISGPSSPRNESPTGTPERQPNHLEVPHPTSGSTSKKGIGRSASSASVLVRERKNSAEKKENRKHSLTPAEEGSDKIHSLPLSDSRVESTSLPALNKPLKDKRFHIVEELYRNEQEYVDALTVLKDKYMLPLKTSCSSVDENLVDNIFYMIPEILMHHTVYQNSLDKVWKNWDIKSTIGNVIVATVSTIGNVIVATVSTIGNVIVATVSTIDNVIVATVSTIDNVIVATVSTIGNVIVATVSTIGNVIVATVSTIDNVIVATVSTIGNVIVATVSTIGNVIVATVSTIGNVIVATVSTIGNVIVATVSTIGNVIVATVSTIDNVIVATVSTIGNVIVATVSTIGNVIVATISTIGNVIVATVSTIGNVIVATVSTIGNVIVATVSTIGNVIVATVSTIGNVIVATISTIDNVIVATVSTIGNVIVATVSTIGNVIVATVSTIGNVIVATISTIGNVIVATVSTIGNVIVATVSTIGNVIVATISTIGNVIVATVSTIGNIIVATISTIGNVIVATISTIGKVIVATVSTIGNVIVATVSTIGNVIVATVSTIGNVIVATVSTIGNVIVATVSTIGNVIVATISTIGNVIVATVSTIGNVIVATISTIGKVIVATVSTIGNVIVATVSTIGNVIVATVSTIGNVIVATVSTIGNVIVATVSTIGNVIVATVSTIDNVIVATVSTIGNVIVATVSSIGNVIVATVSTIGNVIVATVSTIGNVIVATVSTIGNVIVATVSTIGNVIVATVSTIGNVIVATVSTIDNVIVATVSTIGNVIVATVSTVGNVIVATVSTIGNVIVATVSTIGNVIVATVSTIGNVIVATVSTIGNVIVATVSTIDNVIVATVSTIGNVIVATVSTIGNVIVATVSTIDNVLVATVSTIGNIIVATVSTMDNVIVTTVSTIGYVIVATVSIIGNVIVATVSTIGNVIVATVSTIGNVIVATVSTIGNVIVATFSKQTVIDCYISFVENYKTSGKVIENALQTKSSVQKFIEQCHRDSGSKLTMKDLIVRPIQRIPRYELLIQRLIEHTPRDHPDFLLLKEAEKVMHDFAIKLGTVNETQHEEDQQESLKRLELLLITDLAVPERQYLRHDMVNIITKKDQCCVWMFSDLIIVSSVKRRSGPVTRKVSIILKSPTGQDFAENIKHKVWLRVGLHAVEIVKNQTLVSQQKSVDPEQLEDDINLLNDINDLTSKLSCPHSSLDEVVQEMLNSLGKQYSEVALRNSTADSNKLDLLVTTQERIYPLEVSFNSAEKRSQWESTFYDAKQKLAMMSDKRAPEFLQALPITKTRAGMQFSCAAPIDGLNAKGHRDVWVCNSDGYVGHMCLLSLQPEPIVTLNTPVPGCNARILCICAVPAYSGTFRRKSSAKKNNRGGVSREGPQIQIEEVEDTGTEEEEELSNNEDNEDGYQTDSESSGEESESMEDVTAEDGEVNANVEDPGIEIKPLNVSEITQSTPDSITCSGNWNQDPHKSTMWLGTEDGCIHIFQSTDNIKTTKNKLKIHHESPVYCIVYLDNKVFVSLANGDLIVYKRDAEGVWDSENPYTRSIGTAQSPITRMLAVAGKLWCGCQNVIKVINPLTLSTETSFTISSNSNRGVQSLVCSGQGVWLASQQSSKILLYHATSYEFLMEVSIAQAVSQKLQSADDIIRQHKAACLRITSLLICKDLLWIGTSAGVILTVPTPRITSTTNRGSISSPSVTGLVYGHTGHVRFLTCVEMNTPLSSNKSDSESDDKPSEAIPPHDMHRRSSMAATTATLATRMLVISGGDGYEDFRSNASNESAGRDDSTNHLLLWQV</sequence>
<keyword evidence="1" id="KW-0597">Phosphoprotein</keyword>
<dbReference type="PANTHER" id="PTHR12877:SF15">
    <property type="entry name" value="RHO GUANINE NUCLEOTIDE EXCHANGE FACTOR 17"/>
    <property type="match status" value="1"/>
</dbReference>